<gene>
    <name evidence="3" type="ORF">H6H00_20215</name>
</gene>
<dbReference type="Pfam" id="PF04909">
    <property type="entry name" value="Amidohydro_2"/>
    <property type="match status" value="1"/>
</dbReference>
<dbReference type="InterPro" id="IPR032466">
    <property type="entry name" value="Metal_Hydrolase"/>
</dbReference>
<dbReference type="SUPFAM" id="SSF51556">
    <property type="entry name" value="Metallo-dependent hydrolases"/>
    <property type="match status" value="1"/>
</dbReference>
<dbReference type="GO" id="GO:0019748">
    <property type="term" value="P:secondary metabolic process"/>
    <property type="evidence" value="ECO:0007669"/>
    <property type="project" value="TreeGrafter"/>
</dbReference>
<evidence type="ECO:0000259" key="2">
    <source>
        <dbReference type="Pfam" id="PF04909"/>
    </source>
</evidence>
<dbReference type="KEGG" id="ppel:H6H00_20215"/>
<keyword evidence="1" id="KW-0456">Lyase</keyword>
<evidence type="ECO:0000313" key="3">
    <source>
        <dbReference type="EMBL" id="QNG50546.1"/>
    </source>
</evidence>
<feature type="domain" description="Amidohydrolase-related" evidence="2">
    <location>
        <begin position="8"/>
        <end position="350"/>
    </location>
</feature>
<dbReference type="AlphaFoldDB" id="A0A7G7MCN5"/>
<dbReference type="PANTHER" id="PTHR21240:SF28">
    <property type="entry name" value="ISO-OROTATE DECARBOXYLASE (EUROFUNG)"/>
    <property type="match status" value="1"/>
</dbReference>
<name>A0A7G7MCN5_9PSEU</name>
<evidence type="ECO:0000256" key="1">
    <source>
        <dbReference type="ARBA" id="ARBA00023239"/>
    </source>
</evidence>
<keyword evidence="4" id="KW-1185">Reference proteome</keyword>
<organism evidence="3 4">
    <name type="scientific">Pseudonocardia petroleophila</name>
    <dbReference type="NCBI Taxonomy" id="37331"/>
    <lineage>
        <taxon>Bacteria</taxon>
        <taxon>Bacillati</taxon>
        <taxon>Actinomycetota</taxon>
        <taxon>Actinomycetes</taxon>
        <taxon>Pseudonocardiales</taxon>
        <taxon>Pseudonocardiaceae</taxon>
        <taxon>Pseudonocardia</taxon>
    </lineage>
</organism>
<dbReference type="Proteomes" id="UP000515728">
    <property type="component" value="Chromosome"/>
</dbReference>
<dbReference type="Gene3D" id="3.20.20.140">
    <property type="entry name" value="Metal-dependent hydrolases"/>
    <property type="match status" value="1"/>
</dbReference>
<dbReference type="GO" id="GO:0016787">
    <property type="term" value="F:hydrolase activity"/>
    <property type="evidence" value="ECO:0007669"/>
    <property type="project" value="InterPro"/>
</dbReference>
<dbReference type="RefSeq" id="WP_185717308.1">
    <property type="nucleotide sequence ID" value="NZ_BAAAWI010000001.1"/>
</dbReference>
<sequence>MAAPRVDCDVHHAVPELSALFPFLPDRWVDYCVESGVEGFDPAFYPPASPLSARPDARVGGGPPGSDPGLLRAHVLDDAGATHAVLNCLYAVQAVHNPDWSAALAAALNDWQAARWLAADPRFRASIVVSPRDPHAAADEIARAAGNPGFVQVLLLASAPDPLGRRAYWPVYAAAEAAGLPVAIHPGVAGAGPLSPVGWPSHHVEDYAGAALTLQSQLVSMVCEGVFAAHPGLRVVLLESGVTWLPSLMWRFDKNWKALRQEVPWVDRPPSSLIRAHVLLSVAPFDAAPDWGREQVERCLAQLGSAGMLLYASDYPHWHRGDGATMLLEQLSPAERAQVLGGNAARLYGLEGSACAAPA</sequence>
<protein>
    <submittedName>
        <fullName evidence="3">Amidohydrolase</fullName>
    </submittedName>
</protein>
<dbReference type="PANTHER" id="PTHR21240">
    <property type="entry name" value="2-AMINO-3-CARBOXYLMUCONATE-6-SEMIALDEHYDE DECARBOXYLASE"/>
    <property type="match status" value="1"/>
</dbReference>
<dbReference type="GO" id="GO:0016831">
    <property type="term" value="F:carboxy-lyase activity"/>
    <property type="evidence" value="ECO:0007669"/>
    <property type="project" value="InterPro"/>
</dbReference>
<reference evidence="3 4" key="1">
    <citation type="submission" date="2020-08" db="EMBL/GenBank/DDBJ databases">
        <authorList>
            <person name="Mo P."/>
        </authorList>
    </citation>
    <scope>NUCLEOTIDE SEQUENCE [LARGE SCALE GENOMIC DNA]</scope>
    <source>
        <strain evidence="3 4">CGMCC 4.1532</strain>
    </source>
</reference>
<dbReference type="GO" id="GO:0005737">
    <property type="term" value="C:cytoplasm"/>
    <property type="evidence" value="ECO:0007669"/>
    <property type="project" value="TreeGrafter"/>
</dbReference>
<accession>A0A7G7MCN5</accession>
<dbReference type="InterPro" id="IPR032465">
    <property type="entry name" value="ACMSD"/>
</dbReference>
<evidence type="ECO:0000313" key="4">
    <source>
        <dbReference type="Proteomes" id="UP000515728"/>
    </source>
</evidence>
<dbReference type="EMBL" id="CP060131">
    <property type="protein sequence ID" value="QNG50546.1"/>
    <property type="molecule type" value="Genomic_DNA"/>
</dbReference>
<dbReference type="InterPro" id="IPR006680">
    <property type="entry name" value="Amidohydro-rel"/>
</dbReference>
<proteinExistence type="predicted"/>